<dbReference type="InterPro" id="IPR032675">
    <property type="entry name" value="LRR_dom_sf"/>
</dbReference>
<dbReference type="EMBL" id="CATOUU010000384">
    <property type="protein sequence ID" value="CAI9927702.1"/>
    <property type="molecule type" value="Genomic_DNA"/>
</dbReference>
<dbReference type="PANTHER" id="PTHR46652:SF3">
    <property type="entry name" value="LEUCINE-RICH REPEAT-CONTAINING PROTEIN 9"/>
    <property type="match status" value="1"/>
</dbReference>
<accession>A0AA86TUJ4</accession>
<organism evidence="3">
    <name type="scientific">Hexamita inflata</name>
    <dbReference type="NCBI Taxonomy" id="28002"/>
    <lineage>
        <taxon>Eukaryota</taxon>
        <taxon>Metamonada</taxon>
        <taxon>Diplomonadida</taxon>
        <taxon>Hexamitidae</taxon>
        <taxon>Hexamitinae</taxon>
        <taxon>Hexamita</taxon>
    </lineage>
</organism>
<dbReference type="PROSITE" id="PS51450">
    <property type="entry name" value="LRR"/>
    <property type="match status" value="11"/>
</dbReference>
<dbReference type="EMBL" id="CATOUU010001112">
    <property type="protein sequence ID" value="CAI9972578.1"/>
    <property type="molecule type" value="Genomic_DNA"/>
</dbReference>
<name>A0AA86TUJ4_9EUKA</name>
<dbReference type="Pfam" id="PF12799">
    <property type="entry name" value="LRR_4"/>
    <property type="match status" value="1"/>
</dbReference>
<evidence type="ECO:0000313" key="5">
    <source>
        <dbReference type="EMBL" id="CAL6049558.1"/>
    </source>
</evidence>
<evidence type="ECO:0000313" key="7">
    <source>
        <dbReference type="Proteomes" id="UP001642409"/>
    </source>
</evidence>
<keyword evidence="2" id="KW-0677">Repeat</keyword>
<sequence>MEQIIDNEKFYCIRSDTNLADKQIDNIANLKINQLYYPSISLIPVHITKLIASGCCLQEISSVKLMKNLSYLDISYNYIKNISDLQYLQNLQYLNMTNNKIIFSHPLSALPMLQQLLLASNMIHDFDTLATNPNFNINWICPQNITQIRNFMDYLGPNSTIEQAASLMTQTISRRDQSPYHDPMLLKYISQVINGTLIIHNDQELRSIEFTDLLNVDTLFVFECYNLNFERVPLKIKKLIVNMCFVENINGLENMTSVVELSLRGNRISEIGVLSKMSSLTKLDMAQNNLKSVQGIEKLTQLIDIDFSENQISEISPLMFMKLKSINLSTNQLAQTKDLEELTNLTTLNISCNYLKSITFVKRMTKLIQLDVSFNQITDIDAIKDLIMLVDLRLDGNKIEQFNVIESLPKFKWSWYISEQNTSDSDYIRIIIKNCLNKSNATISDNTYLKQIGFVDICNSQQISIINCPNISFKNCPRTPVKLQINKCGLQSITGIFEMQQIVELDLGFNNIRHINELENLINLQVLNLQNNDIYRINSLGSLKQLKNVNLINNKVIFSQPLNHLKGQLLIDNNLVTDNVTLKNQNKPQLVDYQNFIGPNSTEDQVKELAKINNFNVQMHQKFVQQIVNNTLQIKNDQDLTDFGFTSEMNIHTLNVQNCLNVKLPLQTVLKHLKTDNGVLINYPDVVLYKIPNQITSLTISKCKLTNVIGLENIKQLQYLNLQDNLIILIEPLRQLTNLKQLHIDNNYIQDFEYLANQDWISLQRVPTDADLQAYLTDTYSVLTLDAFKIQLAPKKAKSDQLLAVAAPLQKYVADMSSKYKNNVQFNKLEIFSDNDVRSIKFMDKISVECLILNKCTSFSFRRAPTQLLYLTLNDCDITDLEGLQQFQQLKKFELIKNSNIQSIKQVYSLTNLLSLTVNDTMITNLVGIESLSKLQYIDLRDNCIVSVEPVKSLQYLKQVLIDNNFIQDMEHLTNTKNYSSDWIYYQREATDSDLTCYIADTNLKLSLQEFKTSFEAKQHRTAELIQQYPAAYDAKMKAKYQSHVTKSGYLWGPCLDISSDPEIHDVSFVQELGVTDLILRSCQNAHVLRVPTNLRRLVFCKSALKSGKGIERISKLEVLSLDEDQIVELNIRALNRLKNLYVRKNKIQDLSTALYLKNKGCKEDFEAGEQRKPSQEEINEARLW</sequence>
<dbReference type="AlphaFoldDB" id="A0AA86TUJ4"/>
<keyword evidence="7" id="KW-1185">Reference proteome</keyword>
<dbReference type="SMART" id="SM00365">
    <property type="entry name" value="LRR_SD22"/>
    <property type="match status" value="11"/>
</dbReference>
<reference evidence="3" key="1">
    <citation type="submission" date="2023-06" db="EMBL/GenBank/DDBJ databases">
        <authorList>
            <person name="Kurt Z."/>
        </authorList>
    </citation>
    <scope>NUCLEOTIDE SEQUENCE</scope>
</reference>
<dbReference type="PANTHER" id="PTHR46652">
    <property type="entry name" value="LEUCINE-RICH REPEAT AND IQ DOMAIN-CONTAINING PROTEIN 1-RELATED"/>
    <property type="match status" value="1"/>
</dbReference>
<comment type="caution">
    <text evidence="3">The sequence shown here is derived from an EMBL/GenBank/DDBJ whole genome shotgun (WGS) entry which is preliminary data.</text>
</comment>
<dbReference type="InterPro" id="IPR050836">
    <property type="entry name" value="SDS22/Internalin_LRR"/>
</dbReference>
<dbReference type="InterPro" id="IPR001611">
    <property type="entry name" value="Leu-rich_rpt"/>
</dbReference>
<evidence type="ECO:0000256" key="2">
    <source>
        <dbReference type="ARBA" id="ARBA00022737"/>
    </source>
</evidence>
<gene>
    <name evidence="3" type="ORF">HINF_LOCUS15347</name>
    <name evidence="5" type="ORF">HINF_LOCUS43412</name>
    <name evidence="6" type="ORF">HINF_LOCUS53580</name>
    <name evidence="4" type="ORF">HINF_LOCUS60223</name>
</gene>
<dbReference type="SMART" id="SM00369">
    <property type="entry name" value="LRR_TYP"/>
    <property type="match status" value="12"/>
</dbReference>
<evidence type="ECO:0000313" key="3">
    <source>
        <dbReference type="EMBL" id="CAI9927702.1"/>
    </source>
</evidence>
<proteinExistence type="predicted"/>
<dbReference type="SUPFAM" id="SSF52058">
    <property type="entry name" value="L domain-like"/>
    <property type="match status" value="3"/>
</dbReference>
<dbReference type="Proteomes" id="UP001642409">
    <property type="component" value="Unassembled WGS sequence"/>
</dbReference>
<evidence type="ECO:0000313" key="6">
    <source>
        <dbReference type="EMBL" id="CAL6068595.1"/>
    </source>
</evidence>
<evidence type="ECO:0000256" key="1">
    <source>
        <dbReference type="ARBA" id="ARBA00022614"/>
    </source>
</evidence>
<reference evidence="5 7" key="2">
    <citation type="submission" date="2024-07" db="EMBL/GenBank/DDBJ databases">
        <authorList>
            <person name="Akdeniz Z."/>
        </authorList>
    </citation>
    <scope>NUCLEOTIDE SEQUENCE [LARGE SCALE GENOMIC DNA]</scope>
</reference>
<keyword evidence="1" id="KW-0433">Leucine-rich repeat</keyword>
<protein>
    <submittedName>
        <fullName evidence="3">Leucine-rich repeat domain-containing protein</fullName>
    </submittedName>
    <submittedName>
        <fullName evidence="5">Leucine-rich_repeat domain-containing protein</fullName>
    </submittedName>
</protein>
<evidence type="ECO:0000313" key="4">
    <source>
        <dbReference type="EMBL" id="CAI9972578.1"/>
    </source>
</evidence>
<dbReference type="InterPro" id="IPR003591">
    <property type="entry name" value="Leu-rich_rpt_typical-subtyp"/>
</dbReference>
<dbReference type="EMBL" id="CAXDID020000273">
    <property type="protein sequence ID" value="CAL6068595.1"/>
    <property type="molecule type" value="Genomic_DNA"/>
</dbReference>
<dbReference type="InterPro" id="IPR025875">
    <property type="entry name" value="Leu-rich_rpt_4"/>
</dbReference>
<dbReference type="SUPFAM" id="SSF52075">
    <property type="entry name" value="Outer arm dynein light chain 1"/>
    <property type="match status" value="1"/>
</dbReference>
<dbReference type="EMBL" id="CAXDID020000180">
    <property type="protein sequence ID" value="CAL6049558.1"/>
    <property type="molecule type" value="Genomic_DNA"/>
</dbReference>
<dbReference type="Pfam" id="PF13855">
    <property type="entry name" value="LRR_8"/>
    <property type="match status" value="1"/>
</dbReference>
<dbReference type="Gene3D" id="3.80.10.10">
    <property type="entry name" value="Ribonuclease Inhibitor"/>
    <property type="match status" value="7"/>
</dbReference>